<dbReference type="EMBL" id="JBHTKJ010000063">
    <property type="protein sequence ID" value="MFD1040177.1"/>
    <property type="molecule type" value="Genomic_DNA"/>
</dbReference>
<dbReference type="PROSITE" id="PS51462">
    <property type="entry name" value="NUDIX"/>
    <property type="match status" value="1"/>
</dbReference>
<dbReference type="InterPro" id="IPR000086">
    <property type="entry name" value="NUDIX_hydrolase_dom"/>
</dbReference>
<dbReference type="CDD" id="cd04665">
    <property type="entry name" value="NUDIX_RppH"/>
    <property type="match status" value="1"/>
</dbReference>
<evidence type="ECO:0000256" key="1">
    <source>
        <dbReference type="ARBA" id="ARBA00005582"/>
    </source>
</evidence>
<comment type="caution">
    <text evidence="5">The sequence shown here is derived from an EMBL/GenBank/DDBJ whole genome shotgun (WGS) entry which is preliminary data.</text>
</comment>
<dbReference type="InterPro" id="IPR020476">
    <property type="entry name" value="Nudix_hydrolase"/>
</dbReference>
<dbReference type="Proteomes" id="UP001597040">
    <property type="component" value="Unassembled WGS sequence"/>
</dbReference>
<sequence length="159" mass="18381">MYIFNDYYNNEVKLSFEDHPFSRDPKHVLILCTYKNQWLLTKHSYRGIEFPGGKVEKGESAEEAAIREIKEETGGITKVVKYLGQYFVVGKGGNTIKNVYFADIEDLVEQSTYYETEGPVLLDQLPDNIKHNNLYSFIMKDGVVTNCMNFLSENWRSLS</sequence>
<name>A0ABW3LR77_9BACI</name>
<protein>
    <submittedName>
        <fullName evidence="5">RNA deprotection pyrophosphohydrolase</fullName>
    </submittedName>
</protein>
<dbReference type="Pfam" id="PF00293">
    <property type="entry name" value="NUDIX"/>
    <property type="match status" value="1"/>
</dbReference>
<gene>
    <name evidence="5" type="primary">ytkD</name>
    <name evidence="5" type="ORF">ACFQ3N_17530</name>
</gene>
<dbReference type="PROSITE" id="PS00893">
    <property type="entry name" value="NUDIX_BOX"/>
    <property type="match status" value="1"/>
</dbReference>
<organism evidence="5 6">
    <name type="scientific">Virgibacillus byunsanensis</name>
    <dbReference type="NCBI Taxonomy" id="570945"/>
    <lineage>
        <taxon>Bacteria</taxon>
        <taxon>Bacillati</taxon>
        <taxon>Bacillota</taxon>
        <taxon>Bacilli</taxon>
        <taxon>Bacillales</taxon>
        <taxon>Bacillaceae</taxon>
        <taxon>Virgibacillus</taxon>
    </lineage>
</organism>
<evidence type="ECO:0000256" key="2">
    <source>
        <dbReference type="ARBA" id="ARBA00022801"/>
    </source>
</evidence>
<dbReference type="InterPro" id="IPR014078">
    <property type="entry name" value="Nudix_YtkD"/>
</dbReference>
<accession>A0ABW3LR77</accession>
<evidence type="ECO:0000256" key="3">
    <source>
        <dbReference type="RuleBase" id="RU003476"/>
    </source>
</evidence>
<dbReference type="SUPFAM" id="SSF55811">
    <property type="entry name" value="Nudix"/>
    <property type="match status" value="1"/>
</dbReference>
<dbReference type="RefSeq" id="WP_390364012.1">
    <property type="nucleotide sequence ID" value="NZ_JBHTKJ010000063.1"/>
</dbReference>
<keyword evidence="2 3" id="KW-0378">Hydrolase</keyword>
<dbReference type="InterPro" id="IPR015797">
    <property type="entry name" value="NUDIX_hydrolase-like_dom_sf"/>
</dbReference>
<feature type="domain" description="Nudix hydrolase" evidence="4">
    <location>
        <begin position="21"/>
        <end position="141"/>
    </location>
</feature>
<dbReference type="InterPro" id="IPR020084">
    <property type="entry name" value="NUDIX_hydrolase_CS"/>
</dbReference>
<dbReference type="PRINTS" id="PR00502">
    <property type="entry name" value="NUDIXFAMILY"/>
</dbReference>
<evidence type="ECO:0000313" key="6">
    <source>
        <dbReference type="Proteomes" id="UP001597040"/>
    </source>
</evidence>
<dbReference type="PANTHER" id="PTHR43736">
    <property type="entry name" value="ADP-RIBOSE PYROPHOSPHATASE"/>
    <property type="match status" value="1"/>
</dbReference>
<dbReference type="NCBIfam" id="TIGR02705">
    <property type="entry name" value="nudix_YtkD"/>
    <property type="match status" value="1"/>
</dbReference>
<keyword evidence="6" id="KW-1185">Reference proteome</keyword>
<comment type="similarity">
    <text evidence="1 3">Belongs to the Nudix hydrolase family.</text>
</comment>
<evidence type="ECO:0000259" key="4">
    <source>
        <dbReference type="PROSITE" id="PS51462"/>
    </source>
</evidence>
<reference evidence="6" key="1">
    <citation type="journal article" date="2019" name="Int. J. Syst. Evol. Microbiol.">
        <title>The Global Catalogue of Microorganisms (GCM) 10K type strain sequencing project: providing services to taxonomists for standard genome sequencing and annotation.</title>
        <authorList>
            <consortium name="The Broad Institute Genomics Platform"/>
            <consortium name="The Broad Institute Genome Sequencing Center for Infectious Disease"/>
            <person name="Wu L."/>
            <person name="Ma J."/>
        </authorList>
    </citation>
    <scope>NUCLEOTIDE SEQUENCE [LARGE SCALE GENOMIC DNA]</scope>
    <source>
        <strain evidence="6">CCUG 56754</strain>
    </source>
</reference>
<dbReference type="PANTHER" id="PTHR43736:SF1">
    <property type="entry name" value="DIHYDRONEOPTERIN TRIPHOSPHATE DIPHOSPHATASE"/>
    <property type="match status" value="1"/>
</dbReference>
<dbReference type="Gene3D" id="3.90.79.10">
    <property type="entry name" value="Nucleoside Triphosphate Pyrophosphohydrolase"/>
    <property type="match status" value="1"/>
</dbReference>
<proteinExistence type="inferred from homology"/>
<evidence type="ECO:0000313" key="5">
    <source>
        <dbReference type="EMBL" id="MFD1040177.1"/>
    </source>
</evidence>